<proteinExistence type="predicted"/>
<keyword evidence="3" id="KW-1185">Reference proteome</keyword>
<protein>
    <recommendedName>
        <fullName evidence="4">Type VI secretion protein</fullName>
    </recommendedName>
</protein>
<dbReference type="InterPro" id="IPR038314">
    <property type="entry name" value="T6SS_sf"/>
</dbReference>
<evidence type="ECO:0008006" key="4">
    <source>
        <dbReference type="Google" id="ProtNLM"/>
    </source>
</evidence>
<organism evidence="2 3">
    <name type="scientific">Gibbsiella dentisursi</name>
    <dbReference type="NCBI Taxonomy" id="796890"/>
    <lineage>
        <taxon>Bacteria</taxon>
        <taxon>Pseudomonadati</taxon>
        <taxon>Pseudomonadota</taxon>
        <taxon>Gammaproteobacteria</taxon>
        <taxon>Enterobacterales</taxon>
        <taxon>Yersiniaceae</taxon>
        <taxon>Gibbsiella</taxon>
    </lineage>
</organism>
<sequence>MPNFIKYIRYWIASGCLIAAAGYAAESHSLYRADDYLKNYALSVCIAKGYNAAEVKNDAAAAARGYNEFGGYSLAAHTAVRKLADDYLARHYDSQSGEPMTLAKCIDLYHSKELDSLLKQYRDKKGS</sequence>
<evidence type="ECO:0000256" key="1">
    <source>
        <dbReference type="SAM" id="SignalP"/>
    </source>
</evidence>
<dbReference type="InterPro" id="IPR032032">
    <property type="entry name" value="Tai4"/>
</dbReference>
<dbReference type="RefSeq" id="WP_346080595.1">
    <property type="nucleotide sequence ID" value="NZ_BAABDG010000002.1"/>
</dbReference>
<comment type="caution">
    <text evidence="2">The sequence shown here is derived from an EMBL/GenBank/DDBJ whole genome shotgun (WGS) entry which is preliminary data.</text>
</comment>
<name>A0ABP7L4P3_9GAMM</name>
<gene>
    <name evidence="2" type="ORF">GCM10022405_19700</name>
</gene>
<evidence type="ECO:0000313" key="3">
    <source>
        <dbReference type="Proteomes" id="UP001499994"/>
    </source>
</evidence>
<reference evidence="3" key="1">
    <citation type="journal article" date="2019" name="Int. J. Syst. Evol. Microbiol.">
        <title>The Global Catalogue of Microorganisms (GCM) 10K type strain sequencing project: providing services to taxonomists for standard genome sequencing and annotation.</title>
        <authorList>
            <consortium name="The Broad Institute Genomics Platform"/>
            <consortium name="The Broad Institute Genome Sequencing Center for Infectious Disease"/>
            <person name="Wu L."/>
            <person name="Ma J."/>
        </authorList>
    </citation>
    <scope>NUCLEOTIDE SEQUENCE [LARGE SCALE GENOMIC DNA]</scope>
    <source>
        <strain evidence="3">JCM 17201</strain>
    </source>
</reference>
<dbReference type="Pfam" id="PF16695">
    <property type="entry name" value="Tai4"/>
    <property type="match status" value="1"/>
</dbReference>
<dbReference type="Proteomes" id="UP001499994">
    <property type="component" value="Unassembled WGS sequence"/>
</dbReference>
<dbReference type="EMBL" id="BAABDG010000002">
    <property type="protein sequence ID" value="GAA3894264.1"/>
    <property type="molecule type" value="Genomic_DNA"/>
</dbReference>
<keyword evidence="1" id="KW-0732">Signal</keyword>
<feature type="chain" id="PRO_5047122278" description="Type VI secretion protein" evidence="1">
    <location>
        <begin position="25"/>
        <end position="127"/>
    </location>
</feature>
<evidence type="ECO:0000313" key="2">
    <source>
        <dbReference type="EMBL" id="GAA3894264.1"/>
    </source>
</evidence>
<feature type="signal peptide" evidence="1">
    <location>
        <begin position="1"/>
        <end position="24"/>
    </location>
</feature>
<dbReference type="Gene3D" id="1.20.120.1620">
    <property type="match status" value="1"/>
</dbReference>
<accession>A0ABP7L4P3</accession>